<reference evidence="7" key="3">
    <citation type="journal article" date="2011" name="PLoS ONE">
        <title>Comparative Genomics of Multidrug Resistance-Encoding IncA/C Plasmids from Commensal and Pathogenic Escherichia coli from Multiple Animal Sources.</title>
        <authorList>
            <person name="Fernandez-Alarcon C."/>
            <person name="Singer R.S."/>
            <person name="Johnson T.J."/>
        </authorList>
    </citation>
    <scope>NUCLEOTIDE SEQUENCE</scope>
    <source>
        <strain evidence="7">APEC1990_61</strain>
        <strain evidence="8">AR060302</strain>
        <plasmid evidence="7">pAPEC1990_61</plasmid>
        <plasmid evidence="8">pAR060302</plasmid>
    </source>
</reference>
<dbReference type="PROSITE" id="PS00681">
    <property type="entry name" value="CHAPERONINS_CPN10"/>
    <property type="match status" value="1"/>
</dbReference>
<dbReference type="Gene3D" id="2.30.33.40">
    <property type="entry name" value="GroES chaperonin"/>
    <property type="match status" value="1"/>
</dbReference>
<keyword evidence="3" id="KW-0963">Cytoplasm</keyword>
<dbReference type="EMBL" id="HQ023863">
    <property type="protein sequence ID" value="ADM62841.1"/>
    <property type="molecule type" value="Genomic_DNA"/>
</dbReference>
<evidence type="ECO:0000256" key="3">
    <source>
        <dbReference type="HAMAP-Rule" id="MF_00580"/>
    </source>
</evidence>
<dbReference type="NCBIfam" id="NF001527">
    <property type="entry name" value="PRK00364.1-2"/>
    <property type="match status" value="1"/>
</dbReference>
<dbReference type="InterPro" id="IPR018369">
    <property type="entry name" value="Chaprnonin_Cpn10_CS"/>
</dbReference>
<evidence type="ECO:0000313" key="6">
    <source>
        <dbReference type="EMBL" id="ACQ78104.1"/>
    </source>
</evidence>
<organism evidence="5">
    <name type="scientific">Escherichia coli</name>
    <dbReference type="NCBI Taxonomy" id="562"/>
    <lineage>
        <taxon>Bacteria</taxon>
        <taxon>Pseudomonadati</taxon>
        <taxon>Pseudomonadota</taxon>
        <taxon>Gammaproteobacteria</taxon>
        <taxon>Enterobacterales</taxon>
        <taxon>Enterobacteriaceae</taxon>
        <taxon>Escherichia</taxon>
    </lineage>
</organism>
<dbReference type="GO" id="GO:0046872">
    <property type="term" value="F:metal ion binding"/>
    <property type="evidence" value="ECO:0007669"/>
    <property type="project" value="TreeGrafter"/>
</dbReference>
<dbReference type="SMART" id="SM00883">
    <property type="entry name" value="Cpn10"/>
    <property type="match status" value="1"/>
</dbReference>
<dbReference type="InterPro" id="IPR011032">
    <property type="entry name" value="GroES-like_sf"/>
</dbReference>
<dbReference type="NCBIfam" id="NF001533">
    <property type="entry name" value="PRK00364.2-4"/>
    <property type="match status" value="1"/>
</dbReference>
<geneLocation type="plasmid" evidence="6">
    <name>pAR060302</name>
</geneLocation>
<dbReference type="NCBIfam" id="NF001531">
    <property type="entry name" value="PRK00364.2-2"/>
    <property type="match status" value="1"/>
</dbReference>
<dbReference type="GO" id="GO:0051087">
    <property type="term" value="F:protein-folding chaperone binding"/>
    <property type="evidence" value="ECO:0007669"/>
    <property type="project" value="TreeGrafter"/>
</dbReference>
<reference evidence="7" key="2">
    <citation type="submission" date="2010-07" db="EMBL/GenBank/DDBJ databases">
        <authorList>
            <person name="Fernandez-Alarcon C.L."/>
            <person name="Johnson T.J."/>
            <person name="Nolan L.K."/>
            <person name="Singer R.S."/>
        </authorList>
    </citation>
    <scope>NUCLEOTIDE SEQUENCE</scope>
    <source>
        <strain evidence="7">APEC1990_61</strain>
        <strain evidence="8">AR060302</strain>
        <plasmid evidence="7">pAPEC1990_61</plasmid>
        <plasmid evidence="8">pAR060302</plasmid>
    </source>
</reference>
<dbReference type="AlphaFoldDB" id="C4NV16"/>
<evidence type="ECO:0000313" key="5">
    <source>
        <dbReference type="EMBL" id="ACQ77726.1"/>
    </source>
</evidence>
<dbReference type="GO" id="GO:0005737">
    <property type="term" value="C:cytoplasm"/>
    <property type="evidence" value="ECO:0007669"/>
    <property type="project" value="UniProtKB-SubCell"/>
</dbReference>
<dbReference type="Pfam" id="PF00166">
    <property type="entry name" value="Cpn10"/>
    <property type="match status" value="1"/>
</dbReference>
<dbReference type="FunFam" id="2.30.33.40:FF:000001">
    <property type="entry name" value="10 kDa chaperonin"/>
    <property type="match status" value="1"/>
</dbReference>
<geneLocation type="plasmid" evidence="7">
    <name>pAPEC1990_61</name>
</geneLocation>
<sequence length="146" mass="15678">MSGRSSVKNSLAPSTRMIARGDQAANFCARARSRRRAIKAMGSPTRKICAAINIKPLYDRVVIKRTEEEKVSAGGIVIPDSATEKPIKGQVVAVGEGKVFDNGNVRAPKVKVGDQVLFGKYAGTEVKLDGTEYLVVKEDDIFAVLG</sequence>
<dbReference type="HAMAP" id="MF_00580">
    <property type="entry name" value="CH10"/>
    <property type="match status" value="1"/>
</dbReference>
<comment type="function">
    <text evidence="3 4">Together with the chaperonin GroEL, plays an essential role in assisting protein folding. The GroEL-GroES system forms a nano-cage that allows encapsulation of the non-native substrate proteins and provides a physical environment optimized to promote and accelerate protein folding. GroES binds to the apical surface of the GroEL ring, thereby capping the opening of the GroEL channel.</text>
</comment>
<dbReference type="GO" id="GO:0005524">
    <property type="term" value="F:ATP binding"/>
    <property type="evidence" value="ECO:0007669"/>
    <property type="project" value="InterPro"/>
</dbReference>
<comment type="similarity">
    <text evidence="1 3 4">Belongs to the GroES chaperonin family.</text>
</comment>
<dbReference type="SUPFAM" id="SSF50129">
    <property type="entry name" value="GroES-like"/>
    <property type="match status" value="1"/>
</dbReference>
<evidence type="ECO:0000256" key="1">
    <source>
        <dbReference type="ARBA" id="ARBA00006975"/>
    </source>
</evidence>
<gene>
    <name evidence="3 5" type="primary">groS</name>
    <name evidence="3" type="synonym">groES</name>
    <name evidence="7" type="ORF">pAPEC1990_61_127</name>
    <name evidence="6" type="ORF">pAR060302_0141</name>
    <name evidence="8" type="ORF">pAR060302_134</name>
    <name evidence="5" type="ORF">peH4H_0116</name>
</gene>
<evidence type="ECO:0000313" key="8">
    <source>
        <dbReference type="EMBL" id="ADM63019.1"/>
    </source>
</evidence>
<dbReference type="PANTHER" id="PTHR10772:SF58">
    <property type="entry name" value="CO-CHAPERONIN GROES"/>
    <property type="match status" value="1"/>
</dbReference>
<evidence type="ECO:0000313" key="7">
    <source>
        <dbReference type="EMBL" id="ADM62841.1"/>
    </source>
</evidence>
<dbReference type="InterPro" id="IPR020818">
    <property type="entry name" value="Chaperonin_GroES"/>
</dbReference>
<dbReference type="InterPro" id="IPR037124">
    <property type="entry name" value="Chaperonin_GroES_sf"/>
</dbReference>
<accession>C4NV16</accession>
<keyword evidence="2 3" id="KW-0143">Chaperone</keyword>
<dbReference type="EMBL" id="HQ023864">
    <property type="protein sequence ID" value="ADM63019.1"/>
    <property type="molecule type" value="Genomic_DNA"/>
</dbReference>
<dbReference type="EMBL" id="FJ621588">
    <property type="protein sequence ID" value="ACQ78104.1"/>
    <property type="molecule type" value="Genomic_DNA"/>
</dbReference>
<dbReference type="PRINTS" id="PR00297">
    <property type="entry name" value="CHAPERONIN10"/>
</dbReference>
<evidence type="ECO:0000256" key="4">
    <source>
        <dbReference type="RuleBase" id="RU000535"/>
    </source>
</evidence>
<comment type="subcellular location">
    <subcellularLocation>
        <location evidence="3">Cytoplasm</location>
    </subcellularLocation>
</comment>
<dbReference type="PANTHER" id="PTHR10772">
    <property type="entry name" value="10 KDA HEAT SHOCK PROTEIN"/>
    <property type="match status" value="1"/>
</dbReference>
<geneLocation type="plasmid" evidence="5">
    <name>peH4H</name>
</geneLocation>
<keyword evidence="5" id="KW-0614">Plasmid</keyword>
<comment type="subunit">
    <text evidence="3">Heptamer of 7 subunits arranged in a ring. Interacts with the chaperonin GroEL.</text>
</comment>
<evidence type="ECO:0000256" key="2">
    <source>
        <dbReference type="ARBA" id="ARBA00023186"/>
    </source>
</evidence>
<proteinExistence type="inferred from homology"/>
<reference evidence="5" key="1">
    <citation type="journal article" date="2010" name="Antimicrob. Agents Chemother.">
        <title>blaCMY-2-positive IncA/C plasmids from Escherichia coli and Salmonella enterica are a distinct component of a larger lineage of plasmids.</title>
        <authorList>
            <person name="Call D.R."/>
            <person name="Singer R.S."/>
            <person name="Meng D."/>
            <person name="Broschat S.L."/>
            <person name="Orfe L.H."/>
            <person name="Anderson J.M."/>
            <person name="Herndon D.R."/>
            <person name="Kappmeyer L.S."/>
            <person name="Daniels J.B."/>
            <person name="Besser T.E."/>
        </authorList>
    </citation>
    <scope>NUCLEOTIDE SEQUENCE</scope>
    <source>
        <strain evidence="6">AR060302</strain>
        <strain evidence="5">H4H</strain>
        <plasmid evidence="6">pAR060302</plasmid>
        <plasmid evidence="5">peH4H</plasmid>
    </source>
</reference>
<name>C4NV16_ECOLX</name>
<dbReference type="NCBIfam" id="NF001534">
    <property type="entry name" value="PRK00364.2-5"/>
    <property type="match status" value="1"/>
</dbReference>
<dbReference type="GO" id="GO:0051082">
    <property type="term" value="F:unfolded protein binding"/>
    <property type="evidence" value="ECO:0007669"/>
    <property type="project" value="TreeGrafter"/>
</dbReference>
<protein>
    <recommendedName>
        <fullName evidence="3">Co-chaperonin GroES</fullName>
    </recommendedName>
    <alternativeName>
        <fullName evidence="3">10 kDa chaperonin</fullName>
    </alternativeName>
    <alternativeName>
        <fullName evidence="3">Chaperonin-10</fullName>
        <shortName evidence="3">Cpn10</shortName>
    </alternativeName>
</protein>
<dbReference type="EMBL" id="FJ621586">
    <property type="protein sequence ID" value="ACQ77726.1"/>
    <property type="molecule type" value="Genomic_DNA"/>
</dbReference>
<dbReference type="CDD" id="cd00320">
    <property type="entry name" value="cpn10"/>
    <property type="match status" value="1"/>
</dbReference>
<dbReference type="GO" id="GO:0044183">
    <property type="term" value="F:protein folding chaperone"/>
    <property type="evidence" value="ECO:0007669"/>
    <property type="project" value="InterPro"/>
</dbReference>